<feature type="transmembrane region" description="Helical" evidence="1">
    <location>
        <begin position="44"/>
        <end position="65"/>
    </location>
</feature>
<dbReference type="AlphaFoldDB" id="A0A3A6TTD5"/>
<evidence type="ECO:0008006" key="4">
    <source>
        <dbReference type="Google" id="ProtNLM"/>
    </source>
</evidence>
<keyword evidence="1" id="KW-1133">Transmembrane helix</keyword>
<gene>
    <name evidence="2" type="ORF">D5R81_10040</name>
</gene>
<evidence type="ECO:0000256" key="1">
    <source>
        <dbReference type="SAM" id="Phobius"/>
    </source>
</evidence>
<sequence>MKVFKSKIDAWLLIIFLLIMTISLVAAVMMIVEKPISQTYLLSALSVVIGVFLPLWLLCGTRYIVDDPAHTLMIKNGPFKWKVVIDSITSVPIRKLWFHLKKNMNF</sequence>
<protein>
    <recommendedName>
        <fullName evidence="4">PH domain-containing protein</fullName>
    </recommendedName>
</protein>
<accession>A0A3A6TTD5</accession>
<dbReference type="OrthoDB" id="6658731at2"/>
<reference evidence="2 3" key="1">
    <citation type="submission" date="2018-09" db="EMBL/GenBank/DDBJ databases">
        <title>Phylogeny of the Shewanellaceae, and recommendation for two new genera, Pseudoshewanella and Parashewanella.</title>
        <authorList>
            <person name="Wang G."/>
        </authorList>
    </citation>
    <scope>NUCLEOTIDE SEQUENCE [LARGE SCALE GENOMIC DNA]</scope>
    <source>
        <strain evidence="2 3">KCTC 22492</strain>
    </source>
</reference>
<keyword evidence="1" id="KW-0472">Membrane</keyword>
<evidence type="ECO:0000313" key="2">
    <source>
        <dbReference type="EMBL" id="RJY15125.1"/>
    </source>
</evidence>
<dbReference type="EMBL" id="QYYH01000054">
    <property type="protein sequence ID" value="RJY15125.1"/>
    <property type="molecule type" value="Genomic_DNA"/>
</dbReference>
<proteinExistence type="predicted"/>
<evidence type="ECO:0000313" key="3">
    <source>
        <dbReference type="Proteomes" id="UP000273022"/>
    </source>
</evidence>
<dbReference type="Proteomes" id="UP000273022">
    <property type="component" value="Unassembled WGS sequence"/>
</dbReference>
<keyword evidence="1" id="KW-0812">Transmembrane</keyword>
<keyword evidence="3" id="KW-1185">Reference proteome</keyword>
<feature type="transmembrane region" description="Helical" evidence="1">
    <location>
        <begin position="12"/>
        <end position="32"/>
    </location>
</feature>
<name>A0A3A6TTD5_9GAMM</name>
<comment type="caution">
    <text evidence="2">The sequence shown here is derived from an EMBL/GenBank/DDBJ whole genome shotgun (WGS) entry which is preliminary data.</text>
</comment>
<organism evidence="2 3">
    <name type="scientific">Parashewanella spongiae</name>
    <dbReference type="NCBI Taxonomy" id="342950"/>
    <lineage>
        <taxon>Bacteria</taxon>
        <taxon>Pseudomonadati</taxon>
        <taxon>Pseudomonadota</taxon>
        <taxon>Gammaproteobacteria</taxon>
        <taxon>Alteromonadales</taxon>
        <taxon>Shewanellaceae</taxon>
        <taxon>Parashewanella</taxon>
    </lineage>
</organism>
<dbReference type="RefSeq" id="WP_121853506.1">
    <property type="nucleotide sequence ID" value="NZ_CP037952.1"/>
</dbReference>